<dbReference type="GO" id="GO:0008270">
    <property type="term" value="F:zinc ion binding"/>
    <property type="evidence" value="ECO:0007669"/>
    <property type="project" value="UniProtKB-KW"/>
</dbReference>
<keyword evidence="6" id="KW-0805">Transcription regulation</keyword>
<dbReference type="InterPro" id="IPR036236">
    <property type="entry name" value="Znf_C2H2_sf"/>
</dbReference>
<dbReference type="AlphaFoldDB" id="A0A835U5I7"/>
<evidence type="ECO:0000256" key="5">
    <source>
        <dbReference type="ARBA" id="ARBA00022833"/>
    </source>
</evidence>
<sequence length="234" mass="25650">METILVSSAIRPMEASEEGITAQIPSDDRTAAVVKGKRSKRQRIPSPMPPLAEFSGSTTEEEEEEEDMANCLILLAQGHATEEPKQRELQPVTTITYECKTCNRSFPTYQALGGHRASHKKHRSAILAGELKAVAFDEGSIELSMNSFHACFKTRIHECSICGAEFSSGQALGGHMRRHRQPLVAKKESLDLNLPAPSEGEQCYSDGLSKTPSVAFGVKRPILLSTPALVRCHY</sequence>
<accession>A0A835U5I7</accession>
<evidence type="ECO:0000256" key="10">
    <source>
        <dbReference type="SAM" id="MobiDB-lite"/>
    </source>
</evidence>
<dbReference type="GO" id="GO:0005634">
    <property type="term" value="C:nucleus"/>
    <property type="evidence" value="ECO:0007669"/>
    <property type="project" value="UniProtKB-SubCell"/>
</dbReference>
<dbReference type="Pfam" id="PF13912">
    <property type="entry name" value="zf-C2H2_6"/>
    <property type="match status" value="2"/>
</dbReference>
<evidence type="ECO:0000256" key="9">
    <source>
        <dbReference type="PROSITE-ProRule" id="PRU00042"/>
    </source>
</evidence>
<keyword evidence="13" id="KW-1185">Reference proteome</keyword>
<keyword evidence="5" id="KW-0862">Zinc</keyword>
<proteinExistence type="predicted"/>
<dbReference type="PROSITE" id="PS50157">
    <property type="entry name" value="ZINC_FINGER_C2H2_2"/>
    <property type="match status" value="2"/>
</dbReference>
<evidence type="ECO:0000256" key="1">
    <source>
        <dbReference type="ARBA" id="ARBA00004123"/>
    </source>
</evidence>
<evidence type="ECO:0000259" key="11">
    <source>
        <dbReference type="PROSITE" id="PS50157"/>
    </source>
</evidence>
<evidence type="ECO:0000313" key="12">
    <source>
        <dbReference type="EMBL" id="KAG0449167.1"/>
    </source>
</evidence>
<organism evidence="12 13">
    <name type="scientific">Vanilla planifolia</name>
    <name type="common">Vanilla</name>
    <dbReference type="NCBI Taxonomy" id="51239"/>
    <lineage>
        <taxon>Eukaryota</taxon>
        <taxon>Viridiplantae</taxon>
        <taxon>Streptophyta</taxon>
        <taxon>Embryophyta</taxon>
        <taxon>Tracheophyta</taxon>
        <taxon>Spermatophyta</taxon>
        <taxon>Magnoliopsida</taxon>
        <taxon>Liliopsida</taxon>
        <taxon>Asparagales</taxon>
        <taxon>Orchidaceae</taxon>
        <taxon>Vanilloideae</taxon>
        <taxon>Vanilleae</taxon>
        <taxon>Vanilla</taxon>
    </lineage>
</organism>
<evidence type="ECO:0000256" key="8">
    <source>
        <dbReference type="ARBA" id="ARBA00023242"/>
    </source>
</evidence>
<name>A0A835U5I7_VANPL</name>
<dbReference type="Gene3D" id="3.30.160.60">
    <property type="entry name" value="Classic Zinc Finger"/>
    <property type="match status" value="1"/>
</dbReference>
<evidence type="ECO:0000256" key="3">
    <source>
        <dbReference type="ARBA" id="ARBA00022737"/>
    </source>
</evidence>
<evidence type="ECO:0000256" key="7">
    <source>
        <dbReference type="ARBA" id="ARBA00023163"/>
    </source>
</evidence>
<feature type="region of interest" description="Disordered" evidence="10">
    <location>
        <begin position="17"/>
        <end position="63"/>
    </location>
</feature>
<evidence type="ECO:0000313" key="13">
    <source>
        <dbReference type="Proteomes" id="UP000636800"/>
    </source>
</evidence>
<reference evidence="12 13" key="1">
    <citation type="journal article" date="2020" name="Nat. Food">
        <title>A phased Vanilla planifolia genome enables genetic improvement of flavour and production.</title>
        <authorList>
            <person name="Hasing T."/>
            <person name="Tang H."/>
            <person name="Brym M."/>
            <person name="Khazi F."/>
            <person name="Huang T."/>
            <person name="Chambers A.H."/>
        </authorList>
    </citation>
    <scope>NUCLEOTIDE SEQUENCE [LARGE SCALE GENOMIC DNA]</scope>
    <source>
        <tissue evidence="12">Leaf</tissue>
    </source>
</reference>
<dbReference type="PANTHER" id="PTHR26374">
    <property type="entry name" value="ZINC FINGER PROTEIN ZAT5"/>
    <property type="match status" value="1"/>
</dbReference>
<keyword evidence="4 9" id="KW-0863">Zinc-finger</keyword>
<protein>
    <recommendedName>
        <fullName evidence="11">C2H2-type domain-containing protein</fullName>
    </recommendedName>
</protein>
<dbReference type="SMART" id="SM00355">
    <property type="entry name" value="ZnF_C2H2"/>
    <property type="match status" value="2"/>
</dbReference>
<dbReference type="PANTHER" id="PTHR26374:SF456">
    <property type="entry name" value="ZINC FINGER PROTEIN ZAT5-LIKE"/>
    <property type="match status" value="1"/>
</dbReference>
<keyword evidence="7" id="KW-0804">Transcription</keyword>
<dbReference type="Proteomes" id="UP000636800">
    <property type="component" value="Unassembled WGS sequence"/>
</dbReference>
<evidence type="ECO:0000256" key="4">
    <source>
        <dbReference type="ARBA" id="ARBA00022771"/>
    </source>
</evidence>
<feature type="domain" description="C2H2-type" evidence="11">
    <location>
        <begin position="157"/>
        <end position="179"/>
    </location>
</feature>
<comment type="subcellular location">
    <subcellularLocation>
        <location evidence="1">Nucleus</location>
    </subcellularLocation>
</comment>
<dbReference type="InterPro" id="IPR013087">
    <property type="entry name" value="Znf_C2H2_type"/>
</dbReference>
<gene>
    <name evidence="12" type="ORF">HPP92_027490</name>
</gene>
<dbReference type="SUPFAM" id="SSF57667">
    <property type="entry name" value="beta-beta-alpha zinc fingers"/>
    <property type="match status" value="1"/>
</dbReference>
<feature type="domain" description="C2H2-type" evidence="11">
    <location>
        <begin position="97"/>
        <end position="124"/>
    </location>
</feature>
<keyword evidence="3" id="KW-0677">Repeat</keyword>
<dbReference type="PROSITE" id="PS00028">
    <property type="entry name" value="ZINC_FINGER_C2H2_1"/>
    <property type="match status" value="2"/>
</dbReference>
<evidence type="ECO:0000256" key="6">
    <source>
        <dbReference type="ARBA" id="ARBA00023015"/>
    </source>
</evidence>
<keyword evidence="2" id="KW-0479">Metal-binding</keyword>
<keyword evidence="8" id="KW-0539">Nucleus</keyword>
<evidence type="ECO:0000256" key="2">
    <source>
        <dbReference type="ARBA" id="ARBA00022723"/>
    </source>
</evidence>
<comment type="caution">
    <text evidence="12">The sequence shown here is derived from an EMBL/GenBank/DDBJ whole genome shotgun (WGS) entry which is preliminary data.</text>
</comment>
<dbReference type="EMBL" id="JADCNL010000206">
    <property type="protein sequence ID" value="KAG0449167.1"/>
    <property type="molecule type" value="Genomic_DNA"/>
</dbReference>